<dbReference type="SMR" id="A0A2P6UZH0"/>
<dbReference type="InterPro" id="IPR024688">
    <property type="entry name" value="Mac_dom"/>
</dbReference>
<evidence type="ECO:0000313" key="5">
    <source>
        <dbReference type="EMBL" id="PSC67235.1"/>
    </source>
</evidence>
<organism evidence="5 6">
    <name type="scientific">Micractinium conductrix</name>
    <dbReference type="NCBI Taxonomy" id="554055"/>
    <lineage>
        <taxon>Eukaryota</taxon>
        <taxon>Viridiplantae</taxon>
        <taxon>Chlorophyta</taxon>
        <taxon>core chlorophytes</taxon>
        <taxon>Trebouxiophyceae</taxon>
        <taxon>Chlorellales</taxon>
        <taxon>Chlorellaceae</taxon>
        <taxon>Chlorella clade</taxon>
        <taxon>Micractinium</taxon>
    </lineage>
</organism>
<dbReference type="Pfam" id="PF12464">
    <property type="entry name" value="Mac"/>
    <property type="match status" value="1"/>
</dbReference>
<keyword evidence="2" id="KW-0808">Transferase</keyword>
<dbReference type="STRING" id="554055.A0A2P6UZH0"/>
<dbReference type="SUPFAM" id="SSF51161">
    <property type="entry name" value="Trimeric LpxA-like enzymes"/>
    <property type="match status" value="1"/>
</dbReference>
<reference evidence="5 6" key="1">
    <citation type="journal article" date="2018" name="Plant J.">
        <title>Genome sequences of Chlorella sorokiniana UTEX 1602 and Micractinium conductrix SAG 241.80: implications to maltose excretion by a green alga.</title>
        <authorList>
            <person name="Arriola M.B."/>
            <person name="Velmurugan N."/>
            <person name="Zhang Y."/>
            <person name="Plunkett M.H."/>
            <person name="Hondzo H."/>
            <person name="Barney B.M."/>
        </authorList>
    </citation>
    <scope>NUCLEOTIDE SEQUENCE [LARGE SCALE GENOMIC DNA]</scope>
    <source>
        <strain evidence="5 6">SAG 241.80</strain>
    </source>
</reference>
<accession>A0A2P6UZH0</accession>
<gene>
    <name evidence="5" type="ORF">C2E20_9071</name>
</gene>
<evidence type="ECO:0000256" key="3">
    <source>
        <dbReference type="ARBA" id="ARBA00023315"/>
    </source>
</evidence>
<dbReference type="FunFam" id="2.160.10.10:FF:000025">
    <property type="entry name" value="Hexapeptide-repeat containing-acetyltransferase"/>
    <property type="match status" value="1"/>
</dbReference>
<comment type="caution">
    <text evidence="5">The sequence shown here is derived from an EMBL/GenBank/DDBJ whole genome shotgun (WGS) entry which is preliminary data.</text>
</comment>
<dbReference type="PANTHER" id="PTHR23416">
    <property type="entry name" value="SIALIC ACID SYNTHASE-RELATED"/>
    <property type="match status" value="1"/>
</dbReference>
<feature type="domain" description="Maltose/galactoside acetyltransferase" evidence="4">
    <location>
        <begin position="22"/>
        <end position="77"/>
    </location>
</feature>
<sequence>MIPPGHVAGERRSVPPGEFSHKERLLAGQPYDANDPELVDDRIACRKLLRQFNQELEYDDAEGRKQVLRQLLGGFDEGNPPWIEPPFFCDFGYMITVGKGFYANFNCVFLDCGPVKIGDNVLLGPAVQIYPVGHHVDPAERAGVEGLEFAKAVTIGDNVWIGGNAVLMPGVTIGEGSTVAAGAVVTRDVEPYVVVAGSPAKVIRRLARPVDGEAAAAAAAAAAAPPGSGQ</sequence>
<dbReference type="OrthoDB" id="25818at2759"/>
<evidence type="ECO:0000259" key="4">
    <source>
        <dbReference type="SMART" id="SM01266"/>
    </source>
</evidence>
<dbReference type="GO" id="GO:0016407">
    <property type="term" value="F:acetyltransferase activity"/>
    <property type="evidence" value="ECO:0007669"/>
    <property type="project" value="InterPro"/>
</dbReference>
<name>A0A2P6UZH0_9CHLO</name>
<proteinExistence type="inferred from homology"/>
<dbReference type="InterPro" id="IPR018357">
    <property type="entry name" value="Hexapep_transf_CS"/>
</dbReference>
<protein>
    <submittedName>
        <fullName evidence="5">Maltose O-acetyltransferase</fullName>
    </submittedName>
</protein>
<dbReference type="Proteomes" id="UP000239649">
    <property type="component" value="Unassembled WGS sequence"/>
</dbReference>
<evidence type="ECO:0000256" key="2">
    <source>
        <dbReference type="ARBA" id="ARBA00022679"/>
    </source>
</evidence>
<evidence type="ECO:0000256" key="1">
    <source>
        <dbReference type="ARBA" id="ARBA00007274"/>
    </source>
</evidence>
<comment type="similarity">
    <text evidence="1">Belongs to the transferase hexapeptide repeat family.</text>
</comment>
<dbReference type="Gene3D" id="2.160.10.10">
    <property type="entry name" value="Hexapeptide repeat proteins"/>
    <property type="match status" value="1"/>
</dbReference>
<dbReference type="PROSITE" id="PS00101">
    <property type="entry name" value="HEXAPEP_TRANSFERASES"/>
    <property type="match status" value="1"/>
</dbReference>
<evidence type="ECO:0000313" key="6">
    <source>
        <dbReference type="Proteomes" id="UP000239649"/>
    </source>
</evidence>
<dbReference type="GO" id="GO:0008374">
    <property type="term" value="F:O-acyltransferase activity"/>
    <property type="evidence" value="ECO:0007669"/>
    <property type="project" value="TreeGrafter"/>
</dbReference>
<dbReference type="InterPro" id="IPR051159">
    <property type="entry name" value="Hexapeptide_acetyltransf"/>
</dbReference>
<keyword evidence="6" id="KW-1185">Reference proteome</keyword>
<keyword evidence="3" id="KW-0012">Acyltransferase</keyword>
<dbReference type="AlphaFoldDB" id="A0A2P6UZH0"/>
<dbReference type="CDD" id="cd03357">
    <property type="entry name" value="LbH_MAT_GAT"/>
    <property type="match status" value="1"/>
</dbReference>
<dbReference type="EMBL" id="LHPF02000071">
    <property type="protein sequence ID" value="PSC67235.1"/>
    <property type="molecule type" value="Genomic_DNA"/>
</dbReference>
<dbReference type="InterPro" id="IPR001451">
    <property type="entry name" value="Hexapep"/>
</dbReference>
<dbReference type="SMART" id="SM01266">
    <property type="entry name" value="Mac"/>
    <property type="match status" value="1"/>
</dbReference>
<dbReference type="Pfam" id="PF00132">
    <property type="entry name" value="Hexapep"/>
    <property type="match status" value="1"/>
</dbReference>
<dbReference type="PANTHER" id="PTHR23416:SF23">
    <property type="entry name" value="ACETYLTRANSFERASE C18B11.09C-RELATED"/>
    <property type="match status" value="1"/>
</dbReference>
<dbReference type="InterPro" id="IPR011004">
    <property type="entry name" value="Trimer_LpxA-like_sf"/>
</dbReference>